<comment type="caution">
    <text evidence="9">Lacks conserved residue(s) required for the propagation of feature annotation.</text>
</comment>
<dbReference type="InterPro" id="IPR013785">
    <property type="entry name" value="Aldolase_TIM"/>
</dbReference>
<dbReference type="GO" id="GO:0009229">
    <property type="term" value="P:thiamine diphosphate biosynthetic process"/>
    <property type="evidence" value="ECO:0007669"/>
    <property type="project" value="UniProtKB-UniRule"/>
</dbReference>
<dbReference type="Proteomes" id="UP000034883">
    <property type="component" value="Chromosome"/>
</dbReference>
<evidence type="ECO:0000256" key="7">
    <source>
        <dbReference type="ARBA" id="ARBA00047851"/>
    </source>
</evidence>
<organism evidence="11 12">
    <name type="scientific">Sandaracinus amylolyticus</name>
    <dbReference type="NCBI Taxonomy" id="927083"/>
    <lineage>
        <taxon>Bacteria</taxon>
        <taxon>Pseudomonadati</taxon>
        <taxon>Myxococcota</taxon>
        <taxon>Polyangia</taxon>
        <taxon>Polyangiales</taxon>
        <taxon>Sandaracinaceae</taxon>
        <taxon>Sandaracinus</taxon>
    </lineage>
</organism>
<dbReference type="CDD" id="cd00564">
    <property type="entry name" value="TMP_TenI"/>
    <property type="match status" value="1"/>
</dbReference>
<name>A0A0F6W2J5_9BACT</name>
<evidence type="ECO:0000256" key="2">
    <source>
        <dbReference type="ARBA" id="ARBA00022679"/>
    </source>
</evidence>
<dbReference type="Pfam" id="PF02581">
    <property type="entry name" value="TMP-TENI"/>
    <property type="match status" value="1"/>
</dbReference>
<accession>A0A0F6W2J5</accession>
<evidence type="ECO:0000256" key="4">
    <source>
        <dbReference type="ARBA" id="ARBA00022842"/>
    </source>
</evidence>
<keyword evidence="3 9" id="KW-0479">Metal-binding</keyword>
<dbReference type="PANTHER" id="PTHR20857">
    <property type="entry name" value="THIAMINE-PHOSPHATE PYROPHOSPHORYLASE"/>
    <property type="match status" value="1"/>
</dbReference>
<comment type="function">
    <text evidence="9">Condenses 4-methyl-5-(beta-hydroxyethyl)thiazole monophosphate (THZ-P) and 2-methyl-4-amino-5-hydroxymethyl pyrimidine pyrophosphate (HMP-PP) to form thiamine monophosphate (TMP).</text>
</comment>
<dbReference type="KEGG" id="samy:DB32_002954"/>
<evidence type="ECO:0000256" key="3">
    <source>
        <dbReference type="ARBA" id="ARBA00022723"/>
    </source>
</evidence>
<protein>
    <recommendedName>
        <fullName evidence="9">Thiamine-phosphate synthase</fullName>
        <shortName evidence="9">TP synthase</shortName>
        <shortName evidence="9">TPS</shortName>
        <ecNumber evidence="9">2.5.1.3</ecNumber>
    </recommendedName>
    <alternativeName>
        <fullName evidence="9">Thiamine-phosphate pyrophosphorylase</fullName>
        <shortName evidence="9">TMP pyrophosphorylase</shortName>
        <shortName evidence="9">TMP-PPase</shortName>
    </alternativeName>
</protein>
<dbReference type="EMBL" id="CP011125">
    <property type="protein sequence ID" value="AKF05805.1"/>
    <property type="molecule type" value="Genomic_DNA"/>
</dbReference>
<dbReference type="InterPro" id="IPR022998">
    <property type="entry name" value="ThiamineP_synth_TenI"/>
</dbReference>
<comment type="pathway">
    <text evidence="1 9">Cofactor biosynthesis; thiamine diphosphate biosynthesis; thiamine phosphate from 4-amino-2-methyl-5-diphosphomethylpyrimidine and 4-methyl-5-(2-phosphoethyl)-thiazole: step 1/1.</text>
</comment>
<dbReference type="AlphaFoldDB" id="A0A0F6W2J5"/>
<keyword evidence="5 9" id="KW-0784">Thiamine biosynthesis</keyword>
<dbReference type="STRING" id="927083.DB32_002954"/>
<dbReference type="UniPathway" id="UPA00060">
    <property type="reaction ID" value="UER00141"/>
</dbReference>
<dbReference type="GO" id="GO:0004789">
    <property type="term" value="F:thiamine-phosphate diphosphorylase activity"/>
    <property type="evidence" value="ECO:0007669"/>
    <property type="project" value="UniProtKB-UniRule"/>
</dbReference>
<dbReference type="PANTHER" id="PTHR20857:SF15">
    <property type="entry name" value="THIAMINE-PHOSPHATE SYNTHASE"/>
    <property type="match status" value="1"/>
</dbReference>
<evidence type="ECO:0000313" key="12">
    <source>
        <dbReference type="Proteomes" id="UP000034883"/>
    </source>
</evidence>
<sequence length="211" mass="21689">MTFDLLLITDPSIAGWRDAAVAVIEHAPRGRVALQVRDVRAGAAELAMLARSLRDVTRAHGVPLLVNDRADVARAVDADGAHLKERGLEVHDARVVLGERAIIGASCHDEAGLARRAGADYVVLGPFADVPGKGDALGAQRFASMVRTTRVPVLALGGIDAARAADAVLAGAHGVAVIRAVLAAPDPVGAMRAMLGAIDAARITRGTAPSS</sequence>
<dbReference type="GO" id="GO:0009228">
    <property type="term" value="P:thiamine biosynthetic process"/>
    <property type="evidence" value="ECO:0007669"/>
    <property type="project" value="UniProtKB-KW"/>
</dbReference>
<feature type="binding site" evidence="9">
    <location>
        <position position="67"/>
    </location>
    <ligand>
        <name>4-amino-2-methyl-5-(diphosphooxymethyl)pyrimidine</name>
        <dbReference type="ChEBI" id="CHEBI:57841"/>
    </ligand>
</feature>
<feature type="binding site" evidence="9">
    <location>
        <position position="106"/>
    </location>
    <ligand>
        <name>4-amino-2-methyl-5-(diphosphooxymethyl)pyrimidine</name>
        <dbReference type="ChEBI" id="CHEBI:57841"/>
    </ligand>
</feature>
<comment type="cofactor">
    <cofactor evidence="9">
        <name>Mg(2+)</name>
        <dbReference type="ChEBI" id="CHEBI:18420"/>
    </cofactor>
    <text evidence="9">Binds 1 Mg(2+) ion per subunit.</text>
</comment>
<evidence type="ECO:0000256" key="8">
    <source>
        <dbReference type="ARBA" id="ARBA00047883"/>
    </source>
</evidence>
<evidence type="ECO:0000256" key="9">
    <source>
        <dbReference type="HAMAP-Rule" id="MF_00097"/>
    </source>
</evidence>
<keyword evidence="4 9" id="KW-0460">Magnesium</keyword>
<proteinExistence type="inferred from homology"/>
<dbReference type="GO" id="GO:0005737">
    <property type="term" value="C:cytoplasm"/>
    <property type="evidence" value="ECO:0007669"/>
    <property type="project" value="TreeGrafter"/>
</dbReference>
<feature type="binding site" evidence="9">
    <location>
        <position position="133"/>
    </location>
    <ligand>
        <name>4-amino-2-methyl-5-(diphosphooxymethyl)pyrimidine</name>
        <dbReference type="ChEBI" id="CHEBI:57841"/>
    </ligand>
</feature>
<keyword evidence="2 9" id="KW-0808">Transferase</keyword>
<feature type="binding site" evidence="9">
    <location>
        <position position="68"/>
    </location>
    <ligand>
        <name>Mg(2+)</name>
        <dbReference type="ChEBI" id="CHEBI:18420"/>
    </ligand>
</feature>
<dbReference type="RefSeq" id="WP_053233035.1">
    <property type="nucleotide sequence ID" value="NZ_CP011125.1"/>
</dbReference>
<evidence type="ECO:0000259" key="10">
    <source>
        <dbReference type="Pfam" id="PF02581"/>
    </source>
</evidence>
<comment type="catalytic activity">
    <reaction evidence="6 9">
        <text>4-methyl-5-(2-phosphooxyethyl)-thiazole + 4-amino-2-methyl-5-(diphosphooxymethyl)pyrimidine + H(+) = thiamine phosphate + diphosphate</text>
        <dbReference type="Rhea" id="RHEA:22328"/>
        <dbReference type="ChEBI" id="CHEBI:15378"/>
        <dbReference type="ChEBI" id="CHEBI:33019"/>
        <dbReference type="ChEBI" id="CHEBI:37575"/>
        <dbReference type="ChEBI" id="CHEBI:57841"/>
        <dbReference type="ChEBI" id="CHEBI:58296"/>
        <dbReference type="EC" id="2.5.1.3"/>
    </reaction>
</comment>
<evidence type="ECO:0000256" key="5">
    <source>
        <dbReference type="ARBA" id="ARBA00022977"/>
    </source>
</evidence>
<keyword evidence="12" id="KW-1185">Reference proteome</keyword>
<dbReference type="EC" id="2.5.1.3" evidence="9"/>
<evidence type="ECO:0000256" key="1">
    <source>
        <dbReference type="ARBA" id="ARBA00005165"/>
    </source>
</evidence>
<comment type="catalytic activity">
    <reaction evidence="7 9">
        <text>2-(2-carboxy-4-methylthiazol-5-yl)ethyl phosphate + 4-amino-2-methyl-5-(diphosphooxymethyl)pyrimidine + 2 H(+) = thiamine phosphate + CO2 + diphosphate</text>
        <dbReference type="Rhea" id="RHEA:47848"/>
        <dbReference type="ChEBI" id="CHEBI:15378"/>
        <dbReference type="ChEBI" id="CHEBI:16526"/>
        <dbReference type="ChEBI" id="CHEBI:33019"/>
        <dbReference type="ChEBI" id="CHEBI:37575"/>
        <dbReference type="ChEBI" id="CHEBI:57841"/>
        <dbReference type="ChEBI" id="CHEBI:62890"/>
        <dbReference type="EC" id="2.5.1.3"/>
    </reaction>
</comment>
<dbReference type="GO" id="GO:0000287">
    <property type="term" value="F:magnesium ion binding"/>
    <property type="evidence" value="ECO:0007669"/>
    <property type="project" value="UniProtKB-UniRule"/>
</dbReference>
<dbReference type="HAMAP" id="MF_00097">
    <property type="entry name" value="TMP_synthase"/>
    <property type="match status" value="1"/>
</dbReference>
<dbReference type="SUPFAM" id="SSF51391">
    <property type="entry name" value="Thiamin phosphate synthase"/>
    <property type="match status" value="1"/>
</dbReference>
<dbReference type="Gene3D" id="3.20.20.70">
    <property type="entry name" value="Aldolase class I"/>
    <property type="match status" value="1"/>
</dbReference>
<evidence type="ECO:0000313" key="11">
    <source>
        <dbReference type="EMBL" id="AKF05805.1"/>
    </source>
</evidence>
<comment type="similarity">
    <text evidence="9">Belongs to the thiamine-phosphate synthase family.</text>
</comment>
<dbReference type="InterPro" id="IPR034291">
    <property type="entry name" value="TMP_synthase"/>
</dbReference>
<evidence type="ECO:0000256" key="6">
    <source>
        <dbReference type="ARBA" id="ARBA00047334"/>
    </source>
</evidence>
<comment type="catalytic activity">
    <reaction evidence="8 9">
        <text>2-[(2R,5Z)-2-carboxy-4-methylthiazol-5(2H)-ylidene]ethyl phosphate + 4-amino-2-methyl-5-(diphosphooxymethyl)pyrimidine + 2 H(+) = thiamine phosphate + CO2 + diphosphate</text>
        <dbReference type="Rhea" id="RHEA:47844"/>
        <dbReference type="ChEBI" id="CHEBI:15378"/>
        <dbReference type="ChEBI" id="CHEBI:16526"/>
        <dbReference type="ChEBI" id="CHEBI:33019"/>
        <dbReference type="ChEBI" id="CHEBI:37575"/>
        <dbReference type="ChEBI" id="CHEBI:57841"/>
        <dbReference type="ChEBI" id="CHEBI:62899"/>
        <dbReference type="EC" id="2.5.1.3"/>
    </reaction>
</comment>
<feature type="binding site" evidence="9">
    <location>
        <position position="158"/>
    </location>
    <ligand>
        <name>2-[(2R,5Z)-2-carboxy-4-methylthiazol-5(2H)-ylidene]ethyl phosphate</name>
        <dbReference type="ChEBI" id="CHEBI:62899"/>
    </ligand>
</feature>
<reference evidence="11 12" key="1">
    <citation type="submission" date="2015-03" db="EMBL/GenBank/DDBJ databases">
        <title>Genome assembly of Sandaracinus amylolyticus DSM 53668.</title>
        <authorList>
            <person name="Sharma G."/>
            <person name="Subramanian S."/>
        </authorList>
    </citation>
    <scope>NUCLEOTIDE SEQUENCE [LARGE SCALE GENOMIC DNA]</scope>
    <source>
        <strain evidence="11 12">DSM 53668</strain>
    </source>
</reference>
<dbReference type="InterPro" id="IPR036206">
    <property type="entry name" value="ThiamineP_synth_sf"/>
</dbReference>
<feature type="domain" description="Thiamine phosphate synthase/TenI" evidence="10">
    <location>
        <begin position="5"/>
        <end position="181"/>
    </location>
</feature>
<gene>
    <name evidence="9" type="primary">thiE</name>
    <name evidence="11" type="ORF">DB32_002954</name>
</gene>